<protein>
    <submittedName>
        <fullName evidence="2">Uncharacterized protein</fullName>
    </submittedName>
</protein>
<dbReference type="AlphaFoldDB" id="U6KIC4"/>
<evidence type="ECO:0000313" key="2">
    <source>
        <dbReference type="EMBL" id="CDJ37689.1"/>
    </source>
</evidence>
<dbReference type="OrthoDB" id="10331125at2759"/>
<proteinExistence type="predicted"/>
<dbReference type="VEuPathDB" id="ToxoDB:ETH2_1428300"/>
<dbReference type="VEuPathDB" id="ToxoDB:ETH_00026855"/>
<evidence type="ECO:0000313" key="3">
    <source>
        <dbReference type="Proteomes" id="UP000030747"/>
    </source>
</evidence>
<reference evidence="2" key="2">
    <citation type="submission" date="2013-10" db="EMBL/GenBank/DDBJ databases">
        <authorList>
            <person name="Aslett M."/>
        </authorList>
    </citation>
    <scope>NUCLEOTIDE SEQUENCE [LARGE SCALE GENOMIC DNA]</scope>
    <source>
        <strain evidence="2">Houghton</strain>
    </source>
</reference>
<feature type="compositionally biased region" description="Basic and acidic residues" evidence="1">
    <location>
        <begin position="251"/>
        <end position="263"/>
    </location>
</feature>
<sequence>MTRVPGGPGTRGPLGDLEDTAIVRKTSFLLETVDIIAADAGSWGAVASRLSSQQQQQLQQQQGPPPGRWGLLPRLCALEDFKDLERRKMTKQLRADHSQSQKEQQQQDQEIFPEAETACVFVSAFIEEATPYLISFVRLLPSLRRLTICSFFSEEQHRWHACCMQQQAGMPVQRLAATLRRQREGLQPTSDGPSGAPKWQGPLEVEVLHTPFHATFLTQGCFLLTGVQRRMIDKDEQTKTDSKELTGSIKGEAKVNEENIDKI</sequence>
<name>U6KIC4_EIMTE</name>
<feature type="compositionally biased region" description="Basic and acidic residues" evidence="1">
    <location>
        <begin position="235"/>
        <end position="244"/>
    </location>
</feature>
<dbReference type="RefSeq" id="XP_013228527.1">
    <property type="nucleotide sequence ID" value="XM_013373073.1"/>
</dbReference>
<dbReference type="GeneID" id="25254467"/>
<feature type="region of interest" description="Disordered" evidence="1">
    <location>
        <begin position="90"/>
        <end position="109"/>
    </location>
</feature>
<gene>
    <name evidence="2" type="ORF">ETH_00026855</name>
</gene>
<accession>U6KIC4</accession>
<feature type="region of interest" description="Disordered" evidence="1">
    <location>
        <begin position="235"/>
        <end position="263"/>
    </location>
</feature>
<reference evidence="2" key="1">
    <citation type="submission" date="2013-10" db="EMBL/GenBank/DDBJ databases">
        <title>Genomic analysis of the causative agents of coccidiosis in chickens.</title>
        <authorList>
            <person name="Reid A.J."/>
            <person name="Blake D."/>
            <person name="Billington K."/>
            <person name="Browne H."/>
            <person name="Dunn M."/>
            <person name="Hung S."/>
            <person name="Kawahara F."/>
            <person name="Miranda-Saavedra D."/>
            <person name="Mourier T."/>
            <person name="Nagra H."/>
            <person name="Otto T.D."/>
            <person name="Rawlings N."/>
            <person name="Sanchez A."/>
            <person name="Sanders M."/>
            <person name="Subramaniam C."/>
            <person name="Tay Y."/>
            <person name="Dear P."/>
            <person name="Doerig C."/>
            <person name="Gruber A."/>
            <person name="Parkinson J."/>
            <person name="Shirley M."/>
            <person name="Wan K.L."/>
            <person name="Berriman M."/>
            <person name="Tomley F."/>
            <person name="Pain A."/>
        </authorList>
    </citation>
    <scope>NUCLEOTIDE SEQUENCE [LARGE SCALE GENOMIC DNA]</scope>
    <source>
        <strain evidence="2">Houghton</strain>
    </source>
</reference>
<feature type="compositionally biased region" description="Basic and acidic residues" evidence="1">
    <location>
        <begin position="90"/>
        <end position="100"/>
    </location>
</feature>
<dbReference type="EMBL" id="HG673774">
    <property type="protein sequence ID" value="CDJ37689.1"/>
    <property type="molecule type" value="Genomic_DNA"/>
</dbReference>
<dbReference type="Proteomes" id="UP000030747">
    <property type="component" value="Unassembled WGS sequence"/>
</dbReference>
<keyword evidence="3" id="KW-1185">Reference proteome</keyword>
<evidence type="ECO:0000256" key="1">
    <source>
        <dbReference type="SAM" id="MobiDB-lite"/>
    </source>
</evidence>
<organism evidence="2 3">
    <name type="scientific">Eimeria tenella</name>
    <name type="common">Coccidian parasite</name>
    <dbReference type="NCBI Taxonomy" id="5802"/>
    <lineage>
        <taxon>Eukaryota</taxon>
        <taxon>Sar</taxon>
        <taxon>Alveolata</taxon>
        <taxon>Apicomplexa</taxon>
        <taxon>Conoidasida</taxon>
        <taxon>Coccidia</taxon>
        <taxon>Eucoccidiorida</taxon>
        <taxon>Eimeriorina</taxon>
        <taxon>Eimeriidae</taxon>
        <taxon>Eimeria</taxon>
    </lineage>
</organism>